<keyword evidence="8" id="KW-0449">Lipoprotein</keyword>
<feature type="transmembrane region" description="Helical" evidence="7">
    <location>
        <begin position="57"/>
        <end position="75"/>
    </location>
</feature>
<evidence type="ECO:0000256" key="1">
    <source>
        <dbReference type="ARBA" id="ARBA00022475"/>
    </source>
</evidence>
<keyword evidence="4 8" id="KW-0378">Hydrolase</keyword>
<dbReference type="InterPro" id="IPR001872">
    <property type="entry name" value="Peptidase_A8"/>
</dbReference>
<evidence type="ECO:0000256" key="3">
    <source>
        <dbReference type="ARBA" id="ARBA00022692"/>
    </source>
</evidence>
<keyword evidence="5 7" id="KW-1133">Transmembrane helix</keyword>
<keyword evidence="3 7" id="KW-0812">Transmembrane</keyword>
<organism evidence="8">
    <name type="scientific">bioreactor metagenome</name>
    <dbReference type="NCBI Taxonomy" id="1076179"/>
    <lineage>
        <taxon>unclassified sequences</taxon>
        <taxon>metagenomes</taxon>
        <taxon>ecological metagenomes</taxon>
    </lineage>
</organism>
<name>A0A645HV01_9ZZZZ</name>
<keyword evidence="1" id="KW-1003">Cell membrane</keyword>
<dbReference type="PANTHER" id="PTHR33695:SF1">
    <property type="entry name" value="LIPOPROTEIN SIGNAL PEPTIDASE"/>
    <property type="match status" value="1"/>
</dbReference>
<keyword evidence="6 7" id="KW-0472">Membrane</keyword>
<keyword evidence="2" id="KW-0645">Protease</keyword>
<evidence type="ECO:0000313" key="8">
    <source>
        <dbReference type="EMBL" id="MPN42302.1"/>
    </source>
</evidence>
<feature type="transmembrane region" description="Helical" evidence="7">
    <location>
        <begin position="120"/>
        <end position="144"/>
    </location>
</feature>
<dbReference type="PANTHER" id="PTHR33695">
    <property type="entry name" value="LIPOPROTEIN SIGNAL PEPTIDASE"/>
    <property type="match status" value="1"/>
</dbReference>
<dbReference type="EMBL" id="VSSQ01099948">
    <property type="protein sequence ID" value="MPN42302.1"/>
    <property type="molecule type" value="Genomic_DNA"/>
</dbReference>
<gene>
    <name evidence="8" type="primary">lspA_49</name>
    <name evidence="8" type="ORF">SDC9_189859</name>
</gene>
<accession>A0A645HV01</accession>
<comment type="caution">
    <text evidence="8">The sequence shown here is derived from an EMBL/GenBank/DDBJ whole genome shotgun (WGS) entry which is preliminary data.</text>
</comment>
<dbReference type="GO" id="GO:0004190">
    <property type="term" value="F:aspartic-type endopeptidase activity"/>
    <property type="evidence" value="ECO:0007669"/>
    <property type="project" value="UniProtKB-EC"/>
</dbReference>
<evidence type="ECO:0000256" key="4">
    <source>
        <dbReference type="ARBA" id="ARBA00022801"/>
    </source>
</evidence>
<dbReference type="AlphaFoldDB" id="A0A645HV01"/>
<feature type="transmembrane region" description="Helical" evidence="7">
    <location>
        <begin position="82"/>
        <end position="100"/>
    </location>
</feature>
<dbReference type="HAMAP" id="MF_00161">
    <property type="entry name" value="LspA"/>
    <property type="match status" value="1"/>
</dbReference>
<reference evidence="8" key="1">
    <citation type="submission" date="2019-08" db="EMBL/GenBank/DDBJ databases">
        <authorList>
            <person name="Kucharzyk K."/>
            <person name="Murdoch R.W."/>
            <person name="Higgins S."/>
            <person name="Loffler F."/>
        </authorList>
    </citation>
    <scope>NUCLEOTIDE SEQUENCE</scope>
</reference>
<dbReference type="EC" id="3.4.23.36" evidence="8"/>
<dbReference type="Pfam" id="PF01252">
    <property type="entry name" value="Peptidase_A8"/>
    <property type="match status" value="1"/>
</dbReference>
<evidence type="ECO:0000256" key="7">
    <source>
        <dbReference type="SAM" id="Phobius"/>
    </source>
</evidence>
<sequence length="151" mass="17473">MEIIIIILGVILDRITKMWALKELAIGRDLIIIKNFFQFSYLENTGAAFGIFRDKTIFLAIITFIIAIGILFYLFKYKPQSLILRLSLAFIISGAIGNLIDRVYYKYVVDFILLHYKDMYYFPTFNVADIFVTMGTALLALYVIKEEKNGE</sequence>
<dbReference type="GO" id="GO:0006508">
    <property type="term" value="P:proteolysis"/>
    <property type="evidence" value="ECO:0007669"/>
    <property type="project" value="UniProtKB-KW"/>
</dbReference>
<proteinExistence type="inferred from homology"/>
<evidence type="ECO:0000256" key="6">
    <source>
        <dbReference type="ARBA" id="ARBA00023136"/>
    </source>
</evidence>
<evidence type="ECO:0000256" key="5">
    <source>
        <dbReference type="ARBA" id="ARBA00022989"/>
    </source>
</evidence>
<evidence type="ECO:0000256" key="2">
    <source>
        <dbReference type="ARBA" id="ARBA00022670"/>
    </source>
</evidence>
<dbReference type="PROSITE" id="PS00855">
    <property type="entry name" value="SPASE_II"/>
    <property type="match status" value="1"/>
</dbReference>
<dbReference type="GO" id="GO:0016020">
    <property type="term" value="C:membrane"/>
    <property type="evidence" value="ECO:0007669"/>
    <property type="project" value="InterPro"/>
</dbReference>
<dbReference type="PRINTS" id="PR00781">
    <property type="entry name" value="LIPOSIGPTASE"/>
</dbReference>
<protein>
    <submittedName>
        <fullName evidence="8">Lipoprotein signal peptidase</fullName>
        <ecNumber evidence="8">3.4.23.36</ecNumber>
    </submittedName>
</protein>
<dbReference type="NCBIfam" id="TIGR00077">
    <property type="entry name" value="lspA"/>
    <property type="match status" value="1"/>
</dbReference>